<sequence length="237" mass="26090">MKTEPRFRAVAVVFLVIPIFMPNVLSGNSDTLGWTGVTINNGYRVTNADAWVHLKTSNIRQCLRMCWLFRACAALTFLRASQSCQLYRLSITDATAYSVEADGDGVSVDMRQASMDVQMKKLYGCDERPCSEAELCAPVRNIISYVCIPLGESSPVRKSTYCTRNPPNVPNSETLRDQVESILYSCMKAYRQAGSTFVSTCDRSTGTWSNVDVTCSDVDCGITPSVVGAVVIGMRMI</sequence>
<accession>A0AAV4CXZ9</accession>
<dbReference type="PROSITE" id="PS50923">
    <property type="entry name" value="SUSHI"/>
    <property type="match status" value="1"/>
</dbReference>
<comment type="caution">
    <text evidence="2">Lacks conserved residue(s) required for the propagation of feature annotation.</text>
</comment>
<proteinExistence type="predicted"/>
<keyword evidence="2" id="KW-0768">Sushi</keyword>
<feature type="chain" id="PRO_5043932403" description="Sushi domain-containing protein" evidence="3">
    <location>
        <begin position="27"/>
        <end position="237"/>
    </location>
</feature>
<dbReference type="AlphaFoldDB" id="A0AAV4CXZ9"/>
<dbReference type="InterPro" id="IPR035976">
    <property type="entry name" value="Sushi/SCR/CCP_sf"/>
</dbReference>
<dbReference type="InterPro" id="IPR003609">
    <property type="entry name" value="Pan_app"/>
</dbReference>
<dbReference type="Pfam" id="PF00024">
    <property type="entry name" value="PAN_1"/>
    <property type="match status" value="1"/>
</dbReference>
<evidence type="ECO:0000256" key="3">
    <source>
        <dbReference type="SAM" id="SignalP"/>
    </source>
</evidence>
<dbReference type="SUPFAM" id="SSF57535">
    <property type="entry name" value="Complement control module/SCR domain"/>
    <property type="match status" value="1"/>
</dbReference>
<comment type="caution">
    <text evidence="5">The sequence shown here is derived from an EMBL/GenBank/DDBJ whole genome shotgun (WGS) entry which is preliminary data.</text>
</comment>
<feature type="domain" description="Sushi" evidence="4">
    <location>
        <begin position="160"/>
        <end position="217"/>
    </location>
</feature>
<keyword evidence="1" id="KW-1015">Disulfide bond</keyword>
<dbReference type="SUPFAM" id="SSF57414">
    <property type="entry name" value="Hairpin loop containing domain-like"/>
    <property type="match status" value="1"/>
</dbReference>
<dbReference type="InterPro" id="IPR000436">
    <property type="entry name" value="Sushi_SCR_CCP_dom"/>
</dbReference>
<evidence type="ECO:0000259" key="4">
    <source>
        <dbReference type="PROSITE" id="PS50923"/>
    </source>
</evidence>
<evidence type="ECO:0000256" key="1">
    <source>
        <dbReference type="ARBA" id="ARBA00023157"/>
    </source>
</evidence>
<keyword evidence="3" id="KW-0732">Signal</keyword>
<dbReference type="EMBL" id="BLXT01007141">
    <property type="protein sequence ID" value="GFO36791.1"/>
    <property type="molecule type" value="Genomic_DNA"/>
</dbReference>
<protein>
    <recommendedName>
        <fullName evidence="4">Sushi domain-containing protein</fullName>
    </recommendedName>
</protein>
<evidence type="ECO:0000313" key="6">
    <source>
        <dbReference type="Proteomes" id="UP000735302"/>
    </source>
</evidence>
<feature type="signal peptide" evidence="3">
    <location>
        <begin position="1"/>
        <end position="26"/>
    </location>
</feature>
<reference evidence="5 6" key="1">
    <citation type="journal article" date="2021" name="Elife">
        <title>Chloroplast acquisition without the gene transfer in kleptoplastic sea slugs, Plakobranchus ocellatus.</title>
        <authorList>
            <person name="Maeda T."/>
            <person name="Takahashi S."/>
            <person name="Yoshida T."/>
            <person name="Shimamura S."/>
            <person name="Takaki Y."/>
            <person name="Nagai Y."/>
            <person name="Toyoda A."/>
            <person name="Suzuki Y."/>
            <person name="Arimoto A."/>
            <person name="Ishii H."/>
            <person name="Satoh N."/>
            <person name="Nishiyama T."/>
            <person name="Hasebe M."/>
            <person name="Maruyama T."/>
            <person name="Minagawa J."/>
            <person name="Obokata J."/>
            <person name="Shigenobu S."/>
        </authorList>
    </citation>
    <scope>NUCLEOTIDE SEQUENCE [LARGE SCALE GENOMIC DNA]</scope>
</reference>
<evidence type="ECO:0000313" key="5">
    <source>
        <dbReference type="EMBL" id="GFO36791.1"/>
    </source>
</evidence>
<dbReference type="Proteomes" id="UP000735302">
    <property type="component" value="Unassembled WGS sequence"/>
</dbReference>
<evidence type="ECO:0000256" key="2">
    <source>
        <dbReference type="PROSITE-ProRule" id="PRU00302"/>
    </source>
</evidence>
<gene>
    <name evidence="5" type="ORF">PoB_006329600</name>
</gene>
<name>A0AAV4CXZ9_9GAST</name>
<keyword evidence="6" id="KW-1185">Reference proteome</keyword>
<organism evidence="5 6">
    <name type="scientific">Plakobranchus ocellatus</name>
    <dbReference type="NCBI Taxonomy" id="259542"/>
    <lineage>
        <taxon>Eukaryota</taxon>
        <taxon>Metazoa</taxon>
        <taxon>Spiralia</taxon>
        <taxon>Lophotrochozoa</taxon>
        <taxon>Mollusca</taxon>
        <taxon>Gastropoda</taxon>
        <taxon>Heterobranchia</taxon>
        <taxon>Euthyneura</taxon>
        <taxon>Panpulmonata</taxon>
        <taxon>Sacoglossa</taxon>
        <taxon>Placobranchoidea</taxon>
        <taxon>Plakobranchidae</taxon>
        <taxon>Plakobranchus</taxon>
    </lineage>
</organism>